<proteinExistence type="predicted"/>
<dbReference type="Proteomes" id="UP000295684">
    <property type="component" value="Unassembled WGS sequence"/>
</dbReference>
<reference evidence="3 4" key="3">
    <citation type="submission" date="2019-03" db="EMBL/GenBank/DDBJ databases">
        <title>Genomic Encyclopedia of Type Strains, Phase IV (KMG-IV): sequencing the most valuable type-strain genomes for metagenomic binning, comparative biology and taxonomic classification.</title>
        <authorList>
            <person name="Goeker M."/>
        </authorList>
    </citation>
    <scope>NUCLEOTIDE SEQUENCE [LARGE SCALE GENOMIC DNA]</scope>
    <source>
        <strain evidence="3 4">DSM 103236</strain>
    </source>
</reference>
<evidence type="ECO:0000313" key="4">
    <source>
        <dbReference type="Proteomes" id="UP000295684"/>
    </source>
</evidence>
<reference evidence="2" key="4">
    <citation type="submission" date="2024-05" db="EMBL/GenBank/DDBJ databases">
        <authorList>
            <person name="Sun Q."/>
            <person name="Zhou Y."/>
        </authorList>
    </citation>
    <scope>NUCLEOTIDE SEQUENCE</scope>
    <source>
        <strain evidence="2">CGMCC 1.15644</strain>
    </source>
</reference>
<reference evidence="2" key="1">
    <citation type="journal article" date="2014" name="Int. J. Syst. Evol. Microbiol.">
        <title>Complete genome of a new Firmicutes species belonging to the dominant human colonic microbiota ('Ruminococcus bicirculans') reveals two chromosomes and a selective capacity to utilize plant glucans.</title>
        <authorList>
            <consortium name="NISC Comparative Sequencing Program"/>
            <person name="Wegmann U."/>
            <person name="Louis P."/>
            <person name="Goesmann A."/>
            <person name="Henrissat B."/>
            <person name="Duncan S.H."/>
            <person name="Flint H.J."/>
        </authorList>
    </citation>
    <scope>NUCLEOTIDE SEQUENCE</scope>
    <source>
        <strain evidence="2">CGMCC 1.15644</strain>
    </source>
</reference>
<reference evidence="5" key="2">
    <citation type="journal article" date="2019" name="Int. J. Syst. Evol. Microbiol.">
        <title>The Global Catalogue of Microorganisms (GCM) 10K type strain sequencing project: providing services to taxonomists for standard genome sequencing and annotation.</title>
        <authorList>
            <consortium name="The Broad Institute Genomics Platform"/>
            <consortium name="The Broad Institute Genome Sequencing Center for Infectious Disease"/>
            <person name="Wu L."/>
            <person name="Ma J."/>
        </authorList>
    </citation>
    <scope>NUCLEOTIDE SEQUENCE [LARGE SCALE GENOMIC DNA]</scope>
    <source>
        <strain evidence="5">CGMCC 1.15644</strain>
    </source>
</reference>
<dbReference type="InterPro" id="IPR008969">
    <property type="entry name" value="CarboxyPept-like_regulatory"/>
</dbReference>
<dbReference type="RefSeq" id="WP_132533000.1">
    <property type="nucleotide sequence ID" value="NZ_BMJO01000002.1"/>
</dbReference>
<dbReference type="SUPFAM" id="SSF49464">
    <property type="entry name" value="Carboxypeptidase regulatory domain-like"/>
    <property type="match status" value="1"/>
</dbReference>
<accession>A0A4R2HC91</accession>
<keyword evidence="1" id="KW-0732">Signal</keyword>
<keyword evidence="5" id="KW-1185">Reference proteome</keyword>
<feature type="chain" id="PRO_5020963053" description="Carboxypeptidase-like protein" evidence="1">
    <location>
        <begin position="19"/>
        <end position="579"/>
    </location>
</feature>
<evidence type="ECO:0000256" key="1">
    <source>
        <dbReference type="SAM" id="SignalP"/>
    </source>
</evidence>
<dbReference type="EMBL" id="SLWO01000004">
    <property type="protein sequence ID" value="TCO25348.1"/>
    <property type="molecule type" value="Genomic_DNA"/>
</dbReference>
<organism evidence="3 4">
    <name type="scientific">Pedobacter psychrotolerans</name>
    <dbReference type="NCBI Taxonomy" id="1843235"/>
    <lineage>
        <taxon>Bacteria</taxon>
        <taxon>Pseudomonadati</taxon>
        <taxon>Bacteroidota</taxon>
        <taxon>Sphingobacteriia</taxon>
        <taxon>Sphingobacteriales</taxon>
        <taxon>Sphingobacteriaceae</taxon>
        <taxon>Pedobacter</taxon>
    </lineage>
</organism>
<dbReference type="Proteomes" id="UP000622648">
    <property type="component" value="Unassembled WGS sequence"/>
</dbReference>
<feature type="signal peptide" evidence="1">
    <location>
        <begin position="1"/>
        <end position="18"/>
    </location>
</feature>
<protein>
    <recommendedName>
        <fullName evidence="6">Carboxypeptidase-like protein</fullName>
    </recommendedName>
</protein>
<dbReference type="EMBL" id="BMJO01000002">
    <property type="protein sequence ID" value="GGE46234.1"/>
    <property type="molecule type" value="Genomic_DNA"/>
</dbReference>
<gene>
    <name evidence="3" type="ORF">EV200_104386</name>
    <name evidence="2" type="ORF">GCM10011413_10380</name>
</gene>
<comment type="caution">
    <text evidence="3">The sequence shown here is derived from an EMBL/GenBank/DDBJ whole genome shotgun (WGS) entry which is preliminary data.</text>
</comment>
<dbReference type="Gene3D" id="2.60.40.1120">
    <property type="entry name" value="Carboxypeptidase-like, regulatory domain"/>
    <property type="match status" value="1"/>
</dbReference>
<name>A0A4R2HC91_9SPHI</name>
<evidence type="ECO:0008006" key="6">
    <source>
        <dbReference type="Google" id="ProtNLM"/>
    </source>
</evidence>
<evidence type="ECO:0000313" key="2">
    <source>
        <dbReference type="EMBL" id="GGE46234.1"/>
    </source>
</evidence>
<dbReference type="OrthoDB" id="5505971at2"/>
<dbReference type="AlphaFoldDB" id="A0A4R2HC91"/>
<evidence type="ECO:0000313" key="5">
    <source>
        <dbReference type="Proteomes" id="UP000622648"/>
    </source>
</evidence>
<sequence length="579" mass="63464">MKIVLVAFFLLLSTFCAAQSGKVNNQLNLSKTVTLNVKKKRISDILQLISKAGEFYFSYNGILFSQDSLVDMDVKGIQVREVLDRLFSGKVDYKEDAGYIILRPAENRLTIQASLIENTENEYMISGFVIDTRTGNMVRQASVYEKHLLQSTLTDQNGYFKLRFKGQQKGVILTASKENYRDSALVFLADVNIKPAKYKDRNKDSSAIFSHAFSGKGIWRFLLSSRQRIQDLNISGFFAQTPFQASLVPGLSSHGSMGSNIINKVSLNVFGGYTGGTNGLEIAGLFNLTKGNIKKIQFAGLFNVVGGSVKALQLSGTYNRVKLNTDGIQVAGIVNRVDGNVNGIQLAGIYNITREKVQGIQLAGIVNTSKNISGLQLAGMLNKVGDRLKGGQISGLVNYAKRMDGFQFGLLNLADSASGIGVGLINLYKNGYRKFNFYSNELVNTNIAFKTGTAKFYSLMIVGRNFSDTTRLLTFGLGFGHEFLLNKNVNIAAEGSIQSLSPDHFKTADLIYRLQALIQLKVLSRLEVFAGPGYSYLKGLSNDVSVYRDQKASITKGYDDGNNSSGSWIGWNIGLAVSL</sequence>
<evidence type="ECO:0000313" key="3">
    <source>
        <dbReference type="EMBL" id="TCO25348.1"/>
    </source>
</evidence>